<dbReference type="PRINTS" id="PR00388">
    <property type="entry name" value="PDIESTERASE2"/>
</dbReference>
<dbReference type="PANTHER" id="PTHR42663:SF6">
    <property type="entry name" value="HYDROLASE C777.06C-RELATED"/>
    <property type="match status" value="1"/>
</dbReference>
<dbReference type="InterPro" id="IPR036866">
    <property type="entry name" value="RibonucZ/Hydroxyglut_hydro"/>
</dbReference>
<dbReference type="RefSeq" id="WP_201327326.1">
    <property type="nucleotide sequence ID" value="NZ_AP017470.1"/>
</dbReference>
<dbReference type="KEGG" id="thyd:TTHT_1524"/>
<feature type="domain" description="Metallo-beta-lactamase" evidence="1">
    <location>
        <begin position="17"/>
        <end position="219"/>
    </location>
</feature>
<dbReference type="SMART" id="SM00849">
    <property type="entry name" value="Lactamase_B"/>
    <property type="match status" value="1"/>
</dbReference>
<reference evidence="2 3" key="1">
    <citation type="journal article" date="2012" name="Extremophiles">
        <title>Thermotomaculum hydrothermale gen. nov., sp. nov., a novel heterotrophic thermophile within the phylum Acidobacteria from a deep-sea hydrothermal vent chimney in the Southern Okinawa Trough.</title>
        <authorList>
            <person name="Izumi H."/>
            <person name="Nunoura T."/>
            <person name="Miyazaki M."/>
            <person name="Mino S."/>
            <person name="Toki T."/>
            <person name="Takai K."/>
            <person name="Sako Y."/>
            <person name="Sawabe T."/>
            <person name="Nakagawa S."/>
        </authorList>
    </citation>
    <scope>NUCLEOTIDE SEQUENCE [LARGE SCALE GENOMIC DNA]</scope>
    <source>
        <strain evidence="2 3">AC55</strain>
    </source>
</reference>
<dbReference type="Pfam" id="PF23023">
    <property type="entry name" value="Anti-Pycsar_Apyc1"/>
    <property type="match status" value="1"/>
</dbReference>
<dbReference type="EC" id="3.1.4.17" evidence="2"/>
<keyword evidence="3" id="KW-1185">Reference proteome</keyword>
<accession>A0A7R6PUP4</accession>
<protein>
    <submittedName>
        <fullName evidence="2">3',5'-cyclic-nucleotide phosphodiesterase</fullName>
        <ecNumber evidence="2">3.1.4.17</ecNumber>
    </submittedName>
</protein>
<organism evidence="2 3">
    <name type="scientific">Thermotomaculum hydrothermale</name>
    <dbReference type="NCBI Taxonomy" id="981385"/>
    <lineage>
        <taxon>Bacteria</taxon>
        <taxon>Pseudomonadati</taxon>
        <taxon>Acidobacteriota</taxon>
        <taxon>Holophagae</taxon>
        <taxon>Thermotomaculales</taxon>
        <taxon>Thermotomaculaceae</taxon>
        <taxon>Thermotomaculum</taxon>
    </lineage>
</organism>
<dbReference type="EMBL" id="AP017470">
    <property type="protein sequence ID" value="BBB33027.1"/>
    <property type="molecule type" value="Genomic_DNA"/>
</dbReference>
<name>A0A7R6PUP4_9BACT</name>
<dbReference type="CDD" id="cd07735">
    <property type="entry name" value="class_II_PDE_MBL-fold"/>
    <property type="match status" value="1"/>
</dbReference>
<proteinExistence type="predicted"/>
<dbReference type="InterPro" id="IPR001279">
    <property type="entry name" value="Metallo-B-lactamas"/>
</dbReference>
<dbReference type="Gene3D" id="3.60.15.10">
    <property type="entry name" value="Ribonuclease Z/Hydroxyacylglutathione hydrolase-like"/>
    <property type="match status" value="1"/>
</dbReference>
<dbReference type="GO" id="GO:0006198">
    <property type="term" value="P:cAMP catabolic process"/>
    <property type="evidence" value="ECO:0007669"/>
    <property type="project" value="InterPro"/>
</dbReference>
<evidence type="ECO:0000259" key="1">
    <source>
        <dbReference type="SMART" id="SM00849"/>
    </source>
</evidence>
<evidence type="ECO:0000313" key="2">
    <source>
        <dbReference type="EMBL" id="BBB33027.1"/>
    </source>
</evidence>
<dbReference type="InterPro" id="IPR000396">
    <property type="entry name" value="Pdiesterase2"/>
</dbReference>
<evidence type="ECO:0000313" key="3">
    <source>
        <dbReference type="Proteomes" id="UP000595564"/>
    </source>
</evidence>
<dbReference type="GO" id="GO:0004115">
    <property type="term" value="F:3',5'-cyclic-AMP phosphodiesterase activity"/>
    <property type="evidence" value="ECO:0007669"/>
    <property type="project" value="InterPro"/>
</dbReference>
<dbReference type="Proteomes" id="UP000595564">
    <property type="component" value="Chromosome"/>
</dbReference>
<keyword evidence="2" id="KW-0378">Hydrolase</keyword>
<dbReference type="SUPFAM" id="SSF56281">
    <property type="entry name" value="Metallo-hydrolase/oxidoreductase"/>
    <property type="match status" value="1"/>
</dbReference>
<dbReference type="AlphaFoldDB" id="A0A7R6PUP4"/>
<sequence>MKVEVLGCSGGKDKNSNLPSFLIDGKILFDCGSVCSSLSVERQGDIEVCFISHAHFDHICDLPFVADNLSISGKNLRIFATKETLKLISENVFNGKIWPDFRKIPDRENPTLIFEEVSDGEVLKIEGYEIEFFNVYHTEGSIGFIISDEKSKLAYTADTYQTNGLWKKLYEKGVKSIITECSFPSKRGKIAEVSYHLSVETFIQELKKMDKFDNIFVFHLKPHYKDLIEKELKSFDVKILKDGEIIEI</sequence>
<dbReference type="PANTHER" id="PTHR42663">
    <property type="entry name" value="HYDROLASE C777.06C-RELATED-RELATED"/>
    <property type="match status" value="1"/>
</dbReference>
<gene>
    <name evidence="2" type="ORF">TTHT_1524</name>
</gene>